<dbReference type="SUPFAM" id="SSF52540">
    <property type="entry name" value="P-loop containing nucleoside triphosphate hydrolases"/>
    <property type="match status" value="1"/>
</dbReference>
<keyword evidence="1" id="KW-0547">Nucleotide-binding</keyword>
<dbReference type="AlphaFoldDB" id="A0A5B2W1P1"/>
<evidence type="ECO:0000313" key="1">
    <source>
        <dbReference type="EMBL" id="KAA2244416.1"/>
    </source>
</evidence>
<dbReference type="GO" id="GO:0046404">
    <property type="term" value="F:ATP-dependent polydeoxyribonucleotide 5'-hydroxyl-kinase activity"/>
    <property type="evidence" value="ECO:0007669"/>
    <property type="project" value="TreeGrafter"/>
</dbReference>
<reference evidence="1 2" key="1">
    <citation type="submission" date="2019-09" db="EMBL/GenBank/DDBJ databases">
        <title>Chitinophaga ginsengihumi sp. nov., isolated from soil of ginseng rhizosphere.</title>
        <authorList>
            <person name="Lee J."/>
        </authorList>
    </citation>
    <scope>NUCLEOTIDE SEQUENCE [LARGE SCALE GENOMIC DNA]</scope>
    <source>
        <strain evidence="1 2">BN140078</strain>
    </source>
</reference>
<keyword evidence="1" id="KW-0067">ATP-binding</keyword>
<dbReference type="EMBL" id="VUOC01000001">
    <property type="protein sequence ID" value="KAA2244416.1"/>
    <property type="molecule type" value="Genomic_DNA"/>
</dbReference>
<dbReference type="InterPro" id="IPR027417">
    <property type="entry name" value="P-loop_NTPase"/>
</dbReference>
<comment type="caution">
    <text evidence="1">The sequence shown here is derived from an EMBL/GenBank/DDBJ whole genome shotgun (WGS) entry which is preliminary data.</text>
</comment>
<evidence type="ECO:0000313" key="2">
    <source>
        <dbReference type="Proteomes" id="UP000324611"/>
    </source>
</evidence>
<gene>
    <name evidence="1" type="ORF">F0L74_00055</name>
</gene>
<sequence>MEAIIFCGIQATGKSTFFQQRFFATHVRISMDLLKTRHREAVFLDACLTSQQPFVVDNTNPCKADRQPYITRAKAHRFKVTGYYFQSVLTAALDRNSQRTGPALVPEIGVRGTYNRLELPDMEEGFDELYYVAIENNTFIIQPWNREI</sequence>
<dbReference type="GO" id="GO:0006281">
    <property type="term" value="P:DNA repair"/>
    <property type="evidence" value="ECO:0007669"/>
    <property type="project" value="TreeGrafter"/>
</dbReference>
<dbReference type="PANTHER" id="PTHR12083">
    <property type="entry name" value="BIFUNCTIONAL POLYNUCLEOTIDE PHOSPHATASE/KINASE"/>
    <property type="match status" value="1"/>
</dbReference>
<dbReference type="PANTHER" id="PTHR12083:SF9">
    <property type="entry name" value="BIFUNCTIONAL POLYNUCLEOTIDE PHOSPHATASE_KINASE"/>
    <property type="match status" value="1"/>
</dbReference>
<protein>
    <submittedName>
        <fullName evidence="1">ATP-binding protein</fullName>
    </submittedName>
</protein>
<keyword evidence="2" id="KW-1185">Reference proteome</keyword>
<dbReference type="Proteomes" id="UP000324611">
    <property type="component" value="Unassembled WGS sequence"/>
</dbReference>
<dbReference type="GO" id="GO:0046403">
    <property type="term" value="F:polynucleotide 3'-phosphatase activity"/>
    <property type="evidence" value="ECO:0007669"/>
    <property type="project" value="TreeGrafter"/>
</dbReference>
<accession>A0A5B2W1P1</accession>
<dbReference type="Gene3D" id="3.40.50.300">
    <property type="entry name" value="P-loop containing nucleotide triphosphate hydrolases"/>
    <property type="match status" value="1"/>
</dbReference>
<reference evidence="1 2" key="2">
    <citation type="submission" date="2019-09" db="EMBL/GenBank/DDBJ databases">
        <authorList>
            <person name="Jin C."/>
        </authorList>
    </citation>
    <scope>NUCLEOTIDE SEQUENCE [LARGE SCALE GENOMIC DNA]</scope>
    <source>
        <strain evidence="1 2">BN140078</strain>
    </source>
</reference>
<dbReference type="GO" id="GO:0005524">
    <property type="term" value="F:ATP binding"/>
    <property type="evidence" value="ECO:0007669"/>
    <property type="project" value="UniProtKB-KW"/>
</dbReference>
<dbReference type="GO" id="GO:0003690">
    <property type="term" value="F:double-stranded DNA binding"/>
    <property type="evidence" value="ECO:0007669"/>
    <property type="project" value="TreeGrafter"/>
</dbReference>
<name>A0A5B2W1P1_9BACT</name>
<proteinExistence type="predicted"/>
<organism evidence="1 2">
    <name type="scientific">Chitinophaga agrisoli</name>
    <dbReference type="NCBI Taxonomy" id="2607653"/>
    <lineage>
        <taxon>Bacteria</taxon>
        <taxon>Pseudomonadati</taxon>
        <taxon>Bacteroidota</taxon>
        <taxon>Chitinophagia</taxon>
        <taxon>Chitinophagales</taxon>
        <taxon>Chitinophagaceae</taxon>
        <taxon>Chitinophaga</taxon>
    </lineage>
</organism>